<accession>A0ABR6RDG4</accession>
<feature type="DNA-binding region" description="OmpR/PhoB-type" evidence="5">
    <location>
        <begin position="124"/>
        <end position="220"/>
    </location>
</feature>
<dbReference type="Gene3D" id="1.10.10.10">
    <property type="entry name" value="Winged helix-like DNA-binding domain superfamily/Winged helix DNA-binding domain"/>
    <property type="match status" value="1"/>
</dbReference>
<dbReference type="PROSITE" id="PS51755">
    <property type="entry name" value="OMPR_PHOB"/>
    <property type="match status" value="1"/>
</dbReference>
<reference evidence="8 9" key="1">
    <citation type="submission" date="2020-08" db="EMBL/GenBank/DDBJ databases">
        <title>Functional genomics of gut bacteria from endangered species of beetles.</title>
        <authorList>
            <person name="Carlos-Shanley C."/>
        </authorList>
    </citation>
    <scope>NUCLEOTIDE SEQUENCE [LARGE SCALE GENOMIC DNA]</scope>
    <source>
        <strain evidence="8 9">S00124</strain>
    </source>
</reference>
<dbReference type="PROSITE" id="PS50110">
    <property type="entry name" value="RESPONSE_REGULATORY"/>
    <property type="match status" value="1"/>
</dbReference>
<dbReference type="RefSeq" id="WP_184706379.1">
    <property type="nucleotide sequence ID" value="NZ_JACHKZ010000005.1"/>
</dbReference>
<dbReference type="InterPro" id="IPR016032">
    <property type="entry name" value="Sig_transdc_resp-reg_C-effctor"/>
</dbReference>
<dbReference type="InterPro" id="IPR039420">
    <property type="entry name" value="WalR-like"/>
</dbReference>
<feature type="domain" description="Response regulatory" evidence="6">
    <location>
        <begin position="2"/>
        <end position="116"/>
    </location>
</feature>
<evidence type="ECO:0000259" key="6">
    <source>
        <dbReference type="PROSITE" id="PS50110"/>
    </source>
</evidence>
<sequence length="231" mass="25211">MRILLIEDELEMANWLARALKQSNISVEHAHNAALATTLLQDGSFDVVVLDLQLPDQHGFDWLSAVRARGNRVPVLVLTAQGAVQDRVEGLHRGADDYLTKPFELAELEARLAALHRRSQGRAQPQVECGSLRYDGNHGTFWLADVVLSLTPREHAALEGLVARIGAPVGKARLAAKVFPQESAVGPDAIEQVLHRLRRKLAGSDVHIVTVRGLGYMLEPTQNLLSGPVAP</sequence>
<evidence type="ECO:0000313" key="9">
    <source>
        <dbReference type="Proteomes" id="UP000562492"/>
    </source>
</evidence>
<protein>
    <submittedName>
        <fullName evidence="8">Two-component system response regulator TctD</fullName>
    </submittedName>
</protein>
<feature type="modified residue" description="4-aspartylphosphate" evidence="4">
    <location>
        <position position="51"/>
    </location>
</feature>
<dbReference type="CDD" id="cd00383">
    <property type="entry name" value="trans_reg_C"/>
    <property type="match status" value="1"/>
</dbReference>
<proteinExistence type="predicted"/>
<feature type="domain" description="OmpR/PhoB-type" evidence="7">
    <location>
        <begin position="124"/>
        <end position="220"/>
    </location>
</feature>
<gene>
    <name evidence="8" type="ORF">HNP33_001232</name>
</gene>
<dbReference type="SMART" id="SM00862">
    <property type="entry name" value="Trans_reg_C"/>
    <property type="match status" value="1"/>
</dbReference>
<keyword evidence="9" id="KW-1185">Reference proteome</keyword>
<name>A0ABR6RDG4_9BURK</name>
<organism evidence="8 9">
    <name type="scientific">Comamonas odontotermitis</name>
    <dbReference type="NCBI Taxonomy" id="379895"/>
    <lineage>
        <taxon>Bacteria</taxon>
        <taxon>Pseudomonadati</taxon>
        <taxon>Pseudomonadota</taxon>
        <taxon>Betaproteobacteria</taxon>
        <taxon>Burkholderiales</taxon>
        <taxon>Comamonadaceae</taxon>
        <taxon>Comamonas</taxon>
    </lineage>
</organism>
<comment type="caution">
    <text evidence="8">The sequence shown here is derived from an EMBL/GenBank/DDBJ whole genome shotgun (WGS) entry which is preliminary data.</text>
</comment>
<dbReference type="PANTHER" id="PTHR48111:SF67">
    <property type="entry name" value="TRANSCRIPTIONAL REGULATORY PROTEIN TCTD"/>
    <property type="match status" value="1"/>
</dbReference>
<dbReference type="SUPFAM" id="SSF46894">
    <property type="entry name" value="C-terminal effector domain of the bipartite response regulators"/>
    <property type="match status" value="1"/>
</dbReference>
<dbReference type="PANTHER" id="PTHR48111">
    <property type="entry name" value="REGULATOR OF RPOS"/>
    <property type="match status" value="1"/>
</dbReference>
<dbReference type="Proteomes" id="UP000562492">
    <property type="component" value="Unassembled WGS sequence"/>
</dbReference>
<keyword evidence="4" id="KW-0597">Phosphoprotein</keyword>
<evidence type="ECO:0000256" key="5">
    <source>
        <dbReference type="PROSITE-ProRule" id="PRU01091"/>
    </source>
</evidence>
<keyword evidence="1" id="KW-0805">Transcription regulation</keyword>
<keyword evidence="3" id="KW-0804">Transcription</keyword>
<dbReference type="Gene3D" id="6.10.250.690">
    <property type="match status" value="1"/>
</dbReference>
<keyword evidence="2 5" id="KW-0238">DNA-binding</keyword>
<evidence type="ECO:0000256" key="4">
    <source>
        <dbReference type="PROSITE-ProRule" id="PRU00169"/>
    </source>
</evidence>
<dbReference type="EMBL" id="JACHKZ010000005">
    <property type="protein sequence ID" value="MBB6577181.1"/>
    <property type="molecule type" value="Genomic_DNA"/>
</dbReference>
<dbReference type="InterPro" id="IPR001867">
    <property type="entry name" value="OmpR/PhoB-type_DNA-bd"/>
</dbReference>
<dbReference type="InterPro" id="IPR001789">
    <property type="entry name" value="Sig_transdc_resp-reg_receiver"/>
</dbReference>
<evidence type="ECO:0000259" key="7">
    <source>
        <dbReference type="PROSITE" id="PS51755"/>
    </source>
</evidence>
<dbReference type="SUPFAM" id="SSF52172">
    <property type="entry name" value="CheY-like"/>
    <property type="match status" value="1"/>
</dbReference>
<evidence type="ECO:0000256" key="2">
    <source>
        <dbReference type="ARBA" id="ARBA00023125"/>
    </source>
</evidence>
<dbReference type="InterPro" id="IPR036388">
    <property type="entry name" value="WH-like_DNA-bd_sf"/>
</dbReference>
<evidence type="ECO:0000256" key="1">
    <source>
        <dbReference type="ARBA" id="ARBA00023015"/>
    </source>
</evidence>
<dbReference type="Pfam" id="PF00072">
    <property type="entry name" value="Response_reg"/>
    <property type="match status" value="1"/>
</dbReference>
<evidence type="ECO:0000256" key="3">
    <source>
        <dbReference type="ARBA" id="ARBA00023163"/>
    </source>
</evidence>
<dbReference type="InterPro" id="IPR011006">
    <property type="entry name" value="CheY-like_superfamily"/>
</dbReference>
<dbReference type="Gene3D" id="3.40.50.2300">
    <property type="match status" value="1"/>
</dbReference>
<dbReference type="Pfam" id="PF00486">
    <property type="entry name" value="Trans_reg_C"/>
    <property type="match status" value="1"/>
</dbReference>
<evidence type="ECO:0000313" key="8">
    <source>
        <dbReference type="EMBL" id="MBB6577181.1"/>
    </source>
</evidence>
<dbReference type="SMART" id="SM00448">
    <property type="entry name" value="REC"/>
    <property type="match status" value="1"/>
</dbReference>